<dbReference type="Proteomes" id="UP001501116">
    <property type="component" value="Unassembled WGS sequence"/>
</dbReference>
<name>A0ABN2SJN4_9PSEU</name>
<evidence type="ECO:0000313" key="3">
    <source>
        <dbReference type="Proteomes" id="UP001501116"/>
    </source>
</evidence>
<feature type="transmembrane region" description="Helical" evidence="1">
    <location>
        <begin position="12"/>
        <end position="35"/>
    </location>
</feature>
<accession>A0ABN2SJN4</accession>
<dbReference type="RefSeq" id="WP_344430316.1">
    <property type="nucleotide sequence ID" value="NZ_BAAANN010000047.1"/>
</dbReference>
<feature type="transmembrane region" description="Helical" evidence="1">
    <location>
        <begin position="79"/>
        <end position="100"/>
    </location>
</feature>
<gene>
    <name evidence="2" type="ORF">GCM10009754_77360</name>
</gene>
<comment type="caution">
    <text evidence="2">The sequence shown here is derived from an EMBL/GenBank/DDBJ whole genome shotgun (WGS) entry which is preliminary data.</text>
</comment>
<dbReference type="EMBL" id="BAAANN010000047">
    <property type="protein sequence ID" value="GAA1987812.1"/>
    <property type="molecule type" value="Genomic_DNA"/>
</dbReference>
<protein>
    <submittedName>
        <fullName evidence="2">Uncharacterized protein</fullName>
    </submittedName>
</protein>
<evidence type="ECO:0000256" key="1">
    <source>
        <dbReference type="SAM" id="Phobius"/>
    </source>
</evidence>
<keyword evidence="1" id="KW-1133">Transmembrane helix</keyword>
<sequence length="142" mass="13958">MSEQDGAAMRLLLGADAVWDGLLGVALFLVPVSAVTDAVGFPVARPWPVYYALGVAMVAMALVLARAARGTDAVAVCKLAALGNAAGVVVAVALVLVFPLPATVTVTLLVAAFVTAVFAGLEAAALRGVSASPASAGPSGQA</sequence>
<feature type="transmembrane region" description="Helical" evidence="1">
    <location>
        <begin position="47"/>
        <end position="67"/>
    </location>
</feature>
<keyword evidence="1" id="KW-0812">Transmembrane</keyword>
<reference evidence="2 3" key="1">
    <citation type="journal article" date="2019" name="Int. J. Syst. Evol. Microbiol.">
        <title>The Global Catalogue of Microorganisms (GCM) 10K type strain sequencing project: providing services to taxonomists for standard genome sequencing and annotation.</title>
        <authorList>
            <consortium name="The Broad Institute Genomics Platform"/>
            <consortium name="The Broad Institute Genome Sequencing Center for Infectious Disease"/>
            <person name="Wu L."/>
            <person name="Ma J."/>
        </authorList>
    </citation>
    <scope>NUCLEOTIDE SEQUENCE [LARGE SCALE GENOMIC DNA]</scope>
    <source>
        <strain evidence="2 3">JCM 14545</strain>
    </source>
</reference>
<keyword evidence="1" id="KW-0472">Membrane</keyword>
<feature type="transmembrane region" description="Helical" evidence="1">
    <location>
        <begin position="106"/>
        <end position="126"/>
    </location>
</feature>
<organism evidence="2 3">
    <name type="scientific">Amycolatopsis minnesotensis</name>
    <dbReference type="NCBI Taxonomy" id="337894"/>
    <lineage>
        <taxon>Bacteria</taxon>
        <taxon>Bacillati</taxon>
        <taxon>Actinomycetota</taxon>
        <taxon>Actinomycetes</taxon>
        <taxon>Pseudonocardiales</taxon>
        <taxon>Pseudonocardiaceae</taxon>
        <taxon>Amycolatopsis</taxon>
    </lineage>
</organism>
<proteinExistence type="predicted"/>
<evidence type="ECO:0000313" key="2">
    <source>
        <dbReference type="EMBL" id="GAA1987812.1"/>
    </source>
</evidence>
<keyword evidence="3" id="KW-1185">Reference proteome</keyword>